<proteinExistence type="predicted"/>
<dbReference type="GO" id="GO:0003677">
    <property type="term" value="F:DNA binding"/>
    <property type="evidence" value="ECO:0007669"/>
    <property type="project" value="UniProtKB-KW"/>
</dbReference>
<keyword evidence="3" id="KW-1185">Reference proteome</keyword>
<comment type="caution">
    <text evidence="2">The sequence shown here is derived from an EMBL/GenBank/DDBJ whole genome shotgun (WGS) entry which is preliminary data.</text>
</comment>
<dbReference type="EMBL" id="JAPEUR010000638">
    <property type="protein sequence ID" value="KAJ4307769.1"/>
    <property type="molecule type" value="Genomic_DNA"/>
</dbReference>
<gene>
    <name evidence="2" type="primary">BAS1</name>
    <name evidence="2" type="ORF">N0V84_012509</name>
</gene>
<evidence type="ECO:0000313" key="3">
    <source>
        <dbReference type="Proteomes" id="UP001140502"/>
    </source>
</evidence>
<reference evidence="2" key="1">
    <citation type="submission" date="2022-10" db="EMBL/GenBank/DDBJ databases">
        <title>Tapping the CABI collections for fungal endophytes: first genome assemblies for Collariella, Neodidymelliopsis, Ascochyta clinopodiicola, Didymella pomorum, Didymosphaeria variabile, Neocosmospora piperis and Neocucurbitaria cava.</title>
        <authorList>
            <person name="Hill R."/>
        </authorList>
    </citation>
    <scope>NUCLEOTIDE SEQUENCE</scope>
    <source>
        <strain evidence="2">IMI 366586</strain>
    </source>
</reference>
<evidence type="ECO:0000313" key="2">
    <source>
        <dbReference type="EMBL" id="KAJ4307769.1"/>
    </source>
</evidence>
<protein>
    <submittedName>
        <fullName evidence="2">Myb-like DNA-binding protein bas1</fullName>
    </submittedName>
</protein>
<dbReference type="Proteomes" id="UP001140502">
    <property type="component" value="Unassembled WGS sequence"/>
</dbReference>
<feature type="region of interest" description="Disordered" evidence="1">
    <location>
        <begin position="1"/>
        <end position="79"/>
    </location>
</feature>
<dbReference type="OrthoDB" id="2143914at2759"/>
<sequence>MSPMDSGVSPAPQNLNIDMEPGSGNAAEQIMPFSAMDAEAGEQTGPSFLDSAFYETFSGPSPPSLNDADGENAEKVDGAGVPSESIHAFTVELVLHELNGCHGYITAG</sequence>
<organism evidence="2 3">
    <name type="scientific">Fusarium piperis</name>
    <dbReference type="NCBI Taxonomy" id="1435070"/>
    <lineage>
        <taxon>Eukaryota</taxon>
        <taxon>Fungi</taxon>
        <taxon>Dikarya</taxon>
        <taxon>Ascomycota</taxon>
        <taxon>Pezizomycotina</taxon>
        <taxon>Sordariomycetes</taxon>
        <taxon>Hypocreomycetidae</taxon>
        <taxon>Hypocreales</taxon>
        <taxon>Nectriaceae</taxon>
        <taxon>Fusarium</taxon>
        <taxon>Fusarium solani species complex</taxon>
    </lineage>
</organism>
<dbReference type="AlphaFoldDB" id="A0A9W8T8J3"/>
<name>A0A9W8T8J3_9HYPO</name>
<keyword evidence="2" id="KW-0238">DNA-binding</keyword>
<accession>A0A9W8T8J3</accession>
<evidence type="ECO:0000256" key="1">
    <source>
        <dbReference type="SAM" id="MobiDB-lite"/>
    </source>
</evidence>